<evidence type="ECO:0000313" key="3">
    <source>
        <dbReference type="EMBL" id="SDJ28111.1"/>
    </source>
</evidence>
<feature type="domain" description="HPP transmembrane region" evidence="2">
    <location>
        <begin position="22"/>
        <end position="178"/>
    </location>
</feature>
<keyword evidence="4" id="KW-1185">Reference proteome</keyword>
<dbReference type="STRING" id="137658.SAMN05216186_10149"/>
<evidence type="ECO:0000259" key="2">
    <source>
        <dbReference type="Pfam" id="PF04982"/>
    </source>
</evidence>
<feature type="transmembrane region" description="Helical" evidence="1">
    <location>
        <begin position="31"/>
        <end position="49"/>
    </location>
</feature>
<sequence length="323" mass="34736">MTVLATFWARLLHVFGWRANATSHLEKTLSALGAFCGIGLIYAVTHWLLPSEAALWVVASMGASAVLLFAVPHGVLSQPWAVLGGQCLSAVIGVACARWLPDSPLAPALAVALSILAMHYARCIHPPGGATALTAVVGGPVIHDLGFNFVLLPVLMNVSVILLAAFLFNSLFPWRRYPVALARLPEPPKAPSGMAPEDFYHALRQVDSYIDIQFDDLLEIMQLAEQHARAQRLEADDILLGACYSNALAGAGWAVRQVIDDAPKQRGRRDLVIYKVVAGAGQGNTGVCRRLDMANWAAHAVATEGKGWIRVTPEESAQRAAQR</sequence>
<dbReference type="Pfam" id="PF04982">
    <property type="entry name" value="TM_HPP"/>
    <property type="match status" value="1"/>
</dbReference>
<protein>
    <submittedName>
        <fullName evidence="3">HPP family protein</fullName>
    </submittedName>
</protein>
<dbReference type="RefSeq" id="WP_084332820.1">
    <property type="nucleotide sequence ID" value="NZ_FNFD01000001.1"/>
</dbReference>
<dbReference type="AlphaFoldDB" id="A0A1G8SFY8"/>
<keyword evidence="1" id="KW-0472">Membrane</keyword>
<dbReference type="PANTHER" id="PTHR33741">
    <property type="entry name" value="TRANSMEMBRANE PROTEIN DDB_G0269096-RELATED"/>
    <property type="match status" value="1"/>
</dbReference>
<name>A0A1G8SFY8_9PSED</name>
<dbReference type="OrthoDB" id="9811720at2"/>
<organism evidence="3 4">
    <name type="scientific">Pseudomonas indica</name>
    <dbReference type="NCBI Taxonomy" id="137658"/>
    <lineage>
        <taxon>Bacteria</taxon>
        <taxon>Pseudomonadati</taxon>
        <taxon>Pseudomonadota</taxon>
        <taxon>Gammaproteobacteria</taxon>
        <taxon>Pseudomonadales</taxon>
        <taxon>Pseudomonadaceae</taxon>
        <taxon>Pseudomonas</taxon>
    </lineage>
</organism>
<gene>
    <name evidence="3" type="ORF">SAMN05216186_10149</name>
</gene>
<feature type="transmembrane region" description="Helical" evidence="1">
    <location>
        <begin position="54"/>
        <end position="74"/>
    </location>
</feature>
<feature type="transmembrane region" description="Helical" evidence="1">
    <location>
        <begin position="80"/>
        <end position="100"/>
    </location>
</feature>
<reference evidence="3 4" key="1">
    <citation type="submission" date="2016-10" db="EMBL/GenBank/DDBJ databases">
        <authorList>
            <person name="de Groot N.N."/>
        </authorList>
    </citation>
    <scope>NUCLEOTIDE SEQUENCE [LARGE SCALE GENOMIC DNA]</scope>
    <source>
        <strain evidence="3 4">JCM 21544</strain>
    </source>
</reference>
<dbReference type="InterPro" id="IPR007065">
    <property type="entry name" value="HPP"/>
</dbReference>
<proteinExistence type="predicted"/>
<keyword evidence="1" id="KW-0812">Transmembrane</keyword>
<dbReference type="EMBL" id="FNFD01000001">
    <property type="protein sequence ID" value="SDJ28111.1"/>
    <property type="molecule type" value="Genomic_DNA"/>
</dbReference>
<evidence type="ECO:0000256" key="1">
    <source>
        <dbReference type="SAM" id="Phobius"/>
    </source>
</evidence>
<evidence type="ECO:0000313" key="4">
    <source>
        <dbReference type="Proteomes" id="UP000198706"/>
    </source>
</evidence>
<dbReference type="InterPro" id="IPR058581">
    <property type="entry name" value="TM_HPP"/>
</dbReference>
<accession>A0A1G8SFY8</accession>
<dbReference type="PANTHER" id="PTHR33741:SF5">
    <property type="entry name" value="TRANSMEMBRANE PROTEIN DDB_G0269096-RELATED"/>
    <property type="match status" value="1"/>
</dbReference>
<keyword evidence="1" id="KW-1133">Transmembrane helix</keyword>
<dbReference type="Proteomes" id="UP000198706">
    <property type="component" value="Unassembled WGS sequence"/>
</dbReference>
<feature type="transmembrane region" description="Helical" evidence="1">
    <location>
        <begin position="145"/>
        <end position="168"/>
    </location>
</feature>